<comment type="caution">
    <text evidence="1">The sequence shown here is derived from an EMBL/GenBank/DDBJ whole genome shotgun (WGS) entry which is preliminary data.</text>
</comment>
<name>A0ACB7PDA6_9PEZI</name>
<evidence type="ECO:0000313" key="1">
    <source>
        <dbReference type="EMBL" id="KAH6632182.1"/>
    </source>
</evidence>
<sequence length="572" mass="64898">MMDPNGPDREEVQRALSLIEDLDLPHPTGPLLSLFVTEALHPVPAARYVIHRLSTGKARSLVADWIYIVESVTRFGRPRPPPDAKTQQDVRKRDGNRCCITGKAGTLWDPLLVVPVLPIPSRWAVDKPRIFDMLGAFFTPAKRDWWLSQVEDPELLPQCLSHWLVRKSAAEAFARGIVILNRRLPSVIEYEVEPIIMGPEEPLEVDGPYALLGDHSRSGIMTVDSHFIGTQARLARSIRYVDLAKTIAPQIFPPPHPNPPTTNTTQLAKLHFRKRIPSQPTRILNTLLRFSARAFFTGWRSLPSRFRAAAYDLLRHLGDLLYGVPDPTYYVRRLPFGLYLKYRSEADLARNEFNALSRIHHETSIPAPTPLDLLPDEEDNAYLLMTRLPGHPLWRCEELFSDADCDAIVAQLQDYVGQLRALPRTGEAGANRHMLICNTLGGACREHRIREAAPVGPFADEAAFSRLLRLGDDPARRGHGVVFTHADLSPRNVLVERFVRWDGRPGWRVTGIVDWETAGYYPEYWDYTKAVLGAGRWRSRYVGMVHRVFAAFGDYERELDVERRSWELGDGV</sequence>
<protein>
    <submittedName>
        <fullName evidence="1">Kinase-like domain-containing protein</fullName>
    </submittedName>
</protein>
<dbReference type="Proteomes" id="UP000724584">
    <property type="component" value="Unassembled WGS sequence"/>
</dbReference>
<organism evidence="1 2">
    <name type="scientific">Chaetomium tenue</name>
    <dbReference type="NCBI Taxonomy" id="1854479"/>
    <lineage>
        <taxon>Eukaryota</taxon>
        <taxon>Fungi</taxon>
        <taxon>Dikarya</taxon>
        <taxon>Ascomycota</taxon>
        <taxon>Pezizomycotina</taxon>
        <taxon>Sordariomycetes</taxon>
        <taxon>Sordariomycetidae</taxon>
        <taxon>Sordariales</taxon>
        <taxon>Chaetomiaceae</taxon>
        <taxon>Chaetomium</taxon>
    </lineage>
</organism>
<gene>
    <name evidence="1" type="ORF">F5144DRAFT_573239</name>
</gene>
<proteinExistence type="predicted"/>
<reference evidence="1 2" key="1">
    <citation type="journal article" date="2021" name="Nat. Commun.">
        <title>Genetic determinants of endophytism in the Arabidopsis root mycobiome.</title>
        <authorList>
            <person name="Mesny F."/>
            <person name="Miyauchi S."/>
            <person name="Thiergart T."/>
            <person name="Pickel B."/>
            <person name="Atanasova L."/>
            <person name="Karlsson M."/>
            <person name="Huettel B."/>
            <person name="Barry K.W."/>
            <person name="Haridas S."/>
            <person name="Chen C."/>
            <person name="Bauer D."/>
            <person name="Andreopoulos W."/>
            <person name="Pangilinan J."/>
            <person name="LaButti K."/>
            <person name="Riley R."/>
            <person name="Lipzen A."/>
            <person name="Clum A."/>
            <person name="Drula E."/>
            <person name="Henrissat B."/>
            <person name="Kohler A."/>
            <person name="Grigoriev I.V."/>
            <person name="Martin F.M."/>
            <person name="Hacquard S."/>
        </authorList>
    </citation>
    <scope>NUCLEOTIDE SEQUENCE [LARGE SCALE GENOMIC DNA]</scope>
    <source>
        <strain evidence="1 2">MPI-SDFR-AT-0079</strain>
    </source>
</reference>
<evidence type="ECO:0000313" key="2">
    <source>
        <dbReference type="Proteomes" id="UP000724584"/>
    </source>
</evidence>
<dbReference type="EMBL" id="JAGIZQ010000004">
    <property type="protein sequence ID" value="KAH6632182.1"/>
    <property type="molecule type" value="Genomic_DNA"/>
</dbReference>
<keyword evidence="2" id="KW-1185">Reference proteome</keyword>
<accession>A0ACB7PDA6</accession>